<comment type="caution">
    <text evidence="1">The sequence shown here is derived from an EMBL/GenBank/DDBJ whole genome shotgun (WGS) entry which is preliminary data.</text>
</comment>
<accession>A0A4Y2MKQ6</accession>
<dbReference type="AlphaFoldDB" id="A0A4Y2MKQ6"/>
<keyword evidence="2" id="KW-1185">Reference proteome</keyword>
<dbReference type="EMBL" id="BGPR01007448">
    <property type="protein sequence ID" value="GBN26940.1"/>
    <property type="molecule type" value="Genomic_DNA"/>
</dbReference>
<protein>
    <submittedName>
        <fullName evidence="1">Uncharacterized protein</fullName>
    </submittedName>
</protein>
<organism evidence="1 2">
    <name type="scientific">Araneus ventricosus</name>
    <name type="common">Orbweaver spider</name>
    <name type="synonym">Epeira ventricosa</name>
    <dbReference type="NCBI Taxonomy" id="182803"/>
    <lineage>
        <taxon>Eukaryota</taxon>
        <taxon>Metazoa</taxon>
        <taxon>Ecdysozoa</taxon>
        <taxon>Arthropoda</taxon>
        <taxon>Chelicerata</taxon>
        <taxon>Arachnida</taxon>
        <taxon>Araneae</taxon>
        <taxon>Araneomorphae</taxon>
        <taxon>Entelegynae</taxon>
        <taxon>Araneoidea</taxon>
        <taxon>Araneidae</taxon>
        <taxon>Araneus</taxon>
    </lineage>
</organism>
<reference evidence="1 2" key="1">
    <citation type="journal article" date="2019" name="Sci. Rep.">
        <title>Orb-weaving spider Araneus ventricosus genome elucidates the spidroin gene catalogue.</title>
        <authorList>
            <person name="Kono N."/>
            <person name="Nakamura H."/>
            <person name="Ohtoshi R."/>
            <person name="Moran D.A.P."/>
            <person name="Shinohara A."/>
            <person name="Yoshida Y."/>
            <person name="Fujiwara M."/>
            <person name="Mori M."/>
            <person name="Tomita M."/>
            <person name="Arakawa K."/>
        </authorList>
    </citation>
    <scope>NUCLEOTIDE SEQUENCE [LARGE SCALE GENOMIC DNA]</scope>
</reference>
<dbReference type="Proteomes" id="UP000499080">
    <property type="component" value="Unassembled WGS sequence"/>
</dbReference>
<proteinExistence type="predicted"/>
<evidence type="ECO:0000313" key="2">
    <source>
        <dbReference type="Proteomes" id="UP000499080"/>
    </source>
</evidence>
<sequence length="229" mass="26202">MDFSEIISEDEYTRLSIDDENHVTYNEEELIRILSPETFCLADIQVSIAPPEIKANYICSRILYLDKLRRAAQSKPALYERLNNSGALSMRSNLNEYLDRNHIFLDLEHIAKKAQGELTRISACSISNCTKHSVKLHSSTSVLVKNTPLSKAKPLKIRQRNLNEDFGTVQKSKIARTNSKDNIPNCIQTENRFNVLAETVDSTNEQEIKKPQPVMLKITEKIITFSYKK</sequence>
<evidence type="ECO:0000313" key="1">
    <source>
        <dbReference type="EMBL" id="GBN26940.1"/>
    </source>
</evidence>
<name>A0A4Y2MKQ6_ARAVE</name>
<gene>
    <name evidence="1" type="ORF">AVEN_32686_1</name>
</gene>